<evidence type="ECO:0000313" key="1">
    <source>
        <dbReference type="EnsemblPlants" id="AVESA.00010b.r2.2AG0251770.1.CDS"/>
    </source>
</evidence>
<reference evidence="1" key="1">
    <citation type="submission" date="2021-05" db="EMBL/GenBank/DDBJ databases">
        <authorList>
            <person name="Scholz U."/>
            <person name="Mascher M."/>
            <person name="Fiebig A."/>
        </authorList>
    </citation>
    <scope>NUCLEOTIDE SEQUENCE [LARGE SCALE GENOMIC DNA]</scope>
</reference>
<evidence type="ECO:0000313" key="2">
    <source>
        <dbReference type="Proteomes" id="UP001732700"/>
    </source>
</evidence>
<accession>A0ACD5UGP1</accession>
<reference evidence="1" key="2">
    <citation type="submission" date="2025-09" db="UniProtKB">
        <authorList>
            <consortium name="EnsemblPlants"/>
        </authorList>
    </citation>
    <scope>IDENTIFICATION</scope>
</reference>
<sequence>MAMSSGRRNIQEIVLHGGDLEVPVQPVDVQRQDSLYLDATRPAHAGHHGRDSSSSWVRTLRLGFQCVGILYADLGTSPLYVYSNTFKYGISHEDDVLGVLSLIIYSFLLFAMIKIVFIALYANDDGEGGTFALYSLISRYARVALIPNQQAEDELVSTSHRKPSATLKRAQWMKILLESSKPAKLTLFFLTIFATALAISDCILTPSISVLSAVNGLKLRAPHLTTDQVVWITVGILVAFFAVQHLGTVKIGYTFAPIVVVWLLLISGIGIYDLIKYDIGTLKAFNPKYIIDYFRRNKKKGWVSLGEILLCFTGTEALYADLGYFSIKSIQLSFSFGLLPSVLLSYIGQAAYLRKHMDMQYIPNAFFNSIPSTLFWPTFVLALTNSVIGSQAMVSCAFATMSHLQTLSCFPRVKILHTSSRYSGQLYIPEVNFFLCVASVIVTISFRTTGFIAKAHEICVALVMVITTLLMTIVMLLVWKVNILWIALFFAVFMSTETVYLSAVLYKFTQGPFFPLAMSAVLMVIMMVWHYVHVKRYQYELQHTVSPDEVKALLERHDLKRVPGLGLFYTELVQGIPPIFPHLIEKIPTIHSVIVFISVKHLPIPHIDVSERFLFRQVEPKESMVFRCVARYGYRDTLEASNDFVTTLVEYLQYYVRDLSLYWTAEPLKTTSYPSIRIDSFSWDKKPSGHGSSGIHAEEMLTPIQSFSELTMHQVGMSSRLGIFQPAKMNLEDMLRIEEDQKVIQREVDNGVVYILGETEVVAKPHSNLLKKIAVNYIFNFLRKNSRKGDKMFSIPRGKLLKVGIAYEI</sequence>
<name>A0ACD5UGP1_AVESA</name>
<organism evidence="1 2">
    <name type="scientific">Avena sativa</name>
    <name type="common">Oat</name>
    <dbReference type="NCBI Taxonomy" id="4498"/>
    <lineage>
        <taxon>Eukaryota</taxon>
        <taxon>Viridiplantae</taxon>
        <taxon>Streptophyta</taxon>
        <taxon>Embryophyta</taxon>
        <taxon>Tracheophyta</taxon>
        <taxon>Spermatophyta</taxon>
        <taxon>Magnoliopsida</taxon>
        <taxon>Liliopsida</taxon>
        <taxon>Poales</taxon>
        <taxon>Poaceae</taxon>
        <taxon>BOP clade</taxon>
        <taxon>Pooideae</taxon>
        <taxon>Poodae</taxon>
        <taxon>Poeae</taxon>
        <taxon>Poeae Chloroplast Group 1 (Aveneae type)</taxon>
        <taxon>Aveninae</taxon>
        <taxon>Avena</taxon>
    </lineage>
</organism>
<dbReference type="Proteomes" id="UP001732700">
    <property type="component" value="Chromosome 2A"/>
</dbReference>
<keyword evidence="2" id="KW-1185">Reference proteome</keyword>
<dbReference type="EnsemblPlants" id="AVESA.00010b.r2.2AG0251770.1">
    <property type="protein sequence ID" value="AVESA.00010b.r2.2AG0251770.1.CDS"/>
    <property type="gene ID" value="AVESA.00010b.r2.2AG0251770"/>
</dbReference>
<protein>
    <submittedName>
        <fullName evidence="1">Uncharacterized protein</fullName>
    </submittedName>
</protein>
<proteinExistence type="predicted"/>